<gene>
    <name evidence="17" type="primary">fhuA_4</name>
    <name evidence="17" type="ORF">NCTC10588_02840</name>
</gene>
<dbReference type="InterPro" id="IPR000531">
    <property type="entry name" value="Beta-barrel_TonB"/>
</dbReference>
<evidence type="ECO:0000256" key="6">
    <source>
        <dbReference type="ARBA" id="ARBA00022729"/>
    </source>
</evidence>
<comment type="caution">
    <text evidence="17">The sequence shown here is derived from an EMBL/GenBank/DDBJ whole genome shotgun (WGS) entry which is preliminary data.</text>
</comment>
<evidence type="ECO:0000256" key="13">
    <source>
        <dbReference type="RuleBase" id="RU003357"/>
    </source>
</evidence>
<keyword evidence="6 14" id="KW-0732">Signal</keyword>
<dbReference type="SUPFAM" id="SSF56935">
    <property type="entry name" value="Porins"/>
    <property type="match status" value="1"/>
</dbReference>
<evidence type="ECO:0000256" key="3">
    <source>
        <dbReference type="ARBA" id="ARBA00022452"/>
    </source>
</evidence>
<dbReference type="CDD" id="cd01347">
    <property type="entry name" value="ligand_gated_channel"/>
    <property type="match status" value="1"/>
</dbReference>
<dbReference type="PANTHER" id="PTHR32552">
    <property type="entry name" value="FERRICHROME IRON RECEPTOR-RELATED"/>
    <property type="match status" value="1"/>
</dbReference>
<dbReference type="InterPro" id="IPR012910">
    <property type="entry name" value="Plug_dom"/>
</dbReference>
<protein>
    <submittedName>
        <fullName evidence="17">Ferric hydroxamate uptake</fullName>
    </submittedName>
</protein>
<keyword evidence="3 12" id="KW-1134">Transmembrane beta strand</keyword>
<keyword evidence="7" id="KW-0408">Iron</keyword>
<evidence type="ECO:0000256" key="4">
    <source>
        <dbReference type="ARBA" id="ARBA00022496"/>
    </source>
</evidence>
<evidence type="ECO:0000256" key="9">
    <source>
        <dbReference type="ARBA" id="ARBA00023077"/>
    </source>
</evidence>
<dbReference type="GO" id="GO:0015344">
    <property type="term" value="F:siderophore uptake transmembrane transporter activity"/>
    <property type="evidence" value="ECO:0007669"/>
    <property type="project" value="TreeGrafter"/>
</dbReference>
<dbReference type="Pfam" id="PF00593">
    <property type="entry name" value="TonB_dep_Rec_b-barrel"/>
    <property type="match status" value="1"/>
</dbReference>
<dbReference type="EMBL" id="UFYD01000001">
    <property type="protein sequence ID" value="STD08443.1"/>
    <property type="molecule type" value="Genomic_DNA"/>
</dbReference>
<evidence type="ECO:0000256" key="10">
    <source>
        <dbReference type="ARBA" id="ARBA00023136"/>
    </source>
</evidence>
<dbReference type="InterPro" id="IPR037066">
    <property type="entry name" value="Plug_dom_sf"/>
</dbReference>
<evidence type="ECO:0000256" key="11">
    <source>
        <dbReference type="ARBA" id="ARBA00023237"/>
    </source>
</evidence>
<evidence type="ECO:0000256" key="5">
    <source>
        <dbReference type="ARBA" id="ARBA00022692"/>
    </source>
</evidence>
<evidence type="ECO:0000259" key="15">
    <source>
        <dbReference type="Pfam" id="PF00593"/>
    </source>
</evidence>
<feature type="domain" description="TonB-dependent receptor-like beta-barrel" evidence="15">
    <location>
        <begin position="300"/>
        <end position="703"/>
    </location>
</feature>
<reference evidence="17 18" key="1">
    <citation type="submission" date="2018-06" db="EMBL/GenBank/DDBJ databases">
        <authorList>
            <consortium name="Pathogen Informatics"/>
            <person name="Doyle S."/>
        </authorList>
    </citation>
    <scope>NUCLEOTIDE SEQUENCE [LARGE SCALE GENOMIC DNA]</scope>
    <source>
        <strain evidence="17 18">NCTC10588</strain>
    </source>
</reference>
<evidence type="ECO:0000256" key="1">
    <source>
        <dbReference type="ARBA" id="ARBA00004571"/>
    </source>
</evidence>
<comment type="subcellular location">
    <subcellularLocation>
        <location evidence="1 12">Cell outer membrane</location>
        <topology evidence="1 12">Multi-pass membrane protein</topology>
    </subcellularLocation>
</comment>
<keyword evidence="4" id="KW-0410">Iron transport</keyword>
<dbReference type="Gene3D" id="2.170.130.10">
    <property type="entry name" value="TonB-dependent receptor, plug domain"/>
    <property type="match status" value="1"/>
</dbReference>
<evidence type="ECO:0000259" key="16">
    <source>
        <dbReference type="Pfam" id="PF07715"/>
    </source>
</evidence>
<keyword evidence="2 12" id="KW-0813">Transport</keyword>
<accession>A0A7Z7LZB8</accession>
<dbReference type="PROSITE" id="PS52016">
    <property type="entry name" value="TONB_DEPENDENT_REC_3"/>
    <property type="match status" value="1"/>
</dbReference>
<keyword evidence="10 12" id="KW-0472">Membrane</keyword>
<evidence type="ECO:0000256" key="2">
    <source>
        <dbReference type="ARBA" id="ARBA00022448"/>
    </source>
</evidence>
<comment type="similarity">
    <text evidence="12 13">Belongs to the TonB-dependent receptor family.</text>
</comment>
<keyword evidence="11 12" id="KW-0998">Cell outer membrane</keyword>
<keyword evidence="8" id="KW-0406">Ion transport</keyword>
<feature type="chain" id="PRO_5031108135" evidence="14">
    <location>
        <begin position="19"/>
        <end position="732"/>
    </location>
</feature>
<dbReference type="PANTHER" id="PTHR32552:SF68">
    <property type="entry name" value="FERRICHROME OUTER MEMBRANE TRANSPORTER_PHAGE RECEPTOR"/>
    <property type="match status" value="1"/>
</dbReference>
<keyword evidence="9 13" id="KW-0798">TonB box</keyword>
<evidence type="ECO:0000256" key="12">
    <source>
        <dbReference type="PROSITE-ProRule" id="PRU01360"/>
    </source>
</evidence>
<dbReference type="Proteomes" id="UP000254876">
    <property type="component" value="Unassembled WGS sequence"/>
</dbReference>
<dbReference type="AlphaFoldDB" id="A0A7Z7LZB8"/>
<dbReference type="GO" id="GO:0009279">
    <property type="term" value="C:cell outer membrane"/>
    <property type="evidence" value="ECO:0007669"/>
    <property type="project" value="UniProtKB-SubCell"/>
</dbReference>
<evidence type="ECO:0000256" key="8">
    <source>
        <dbReference type="ARBA" id="ARBA00023065"/>
    </source>
</evidence>
<dbReference type="RefSeq" id="WP_078674836.1">
    <property type="nucleotide sequence ID" value="NZ_CP014020.1"/>
</dbReference>
<evidence type="ECO:0000313" key="18">
    <source>
        <dbReference type="Proteomes" id="UP000254876"/>
    </source>
</evidence>
<sequence>MKKVLLNAVLLSGVLAYAQERDTVNAKKIDEVIINSYIKKDSDYVNKMPLKSIENPQVYSSIDKVVLDNQLIYTVDDALRNVTGVQRMWSANNRAGDGGAYINLRGFISSNSMRNGLVGPVTTSMDAINLEKAEVLKGPSATLYGSNVTSYGGVINRVTKRPFETLEGRVSLIGGSYNYYRAQADVNTPLTKDKRLMFRVNTAYTTEGTFQNKNARNTYFAFTPSLRYKINDVLDINLEYEGFETRAAPEQVFFYLSPALGKNMKDVEKLGLDYKKSYMGSGLYTTARVRNLFGQVNVKINDNIRSSTNISNSYSYSDGFNPYFYIAPKATATGVATDTELGVVRADQSTINSTKKFFQIQQNFNFDYKFGSMRNRTVAGFDYMRTNDNQMFAFIGVVDWVPFRGGDYSTLNDKTLGAKYNELRNRPGYDFNANNTWPSSGVLNTYSGYISNVLTPIEGLNVLASVRYESNQFNGGKRGQAAVAAYSQSAWSPKFGLVYEIIKDQFSVFGNYQNSFKSNGYYVYNKAGDVALSDPEKANQFEGGLKANLLKGKITATLSYYDIKVKNTLMTTRELTVGGQAVQNQAGKLTSRGLEAEINAYLVKGFSLIAGLSYNDMSFTSGENAGFRPETASSPWLANFNASYQFVDGQFKGLGFGIGGNYASDNKIVNTVQGSFILPKYFVMNANAYYDTKKFRIGVKVDNFTNEHYWIGYTTANPQKLANVLGSITYKF</sequence>
<proteinExistence type="inferred from homology"/>
<evidence type="ECO:0000313" key="17">
    <source>
        <dbReference type="EMBL" id="STD08443.1"/>
    </source>
</evidence>
<dbReference type="Pfam" id="PF07715">
    <property type="entry name" value="Plug"/>
    <property type="match status" value="1"/>
</dbReference>
<dbReference type="InterPro" id="IPR039426">
    <property type="entry name" value="TonB-dep_rcpt-like"/>
</dbReference>
<name>A0A7Z7LZB8_9FLAO</name>
<feature type="signal peptide" evidence="14">
    <location>
        <begin position="1"/>
        <end position="18"/>
    </location>
</feature>
<evidence type="ECO:0000256" key="7">
    <source>
        <dbReference type="ARBA" id="ARBA00023004"/>
    </source>
</evidence>
<dbReference type="Gene3D" id="2.40.170.20">
    <property type="entry name" value="TonB-dependent receptor, beta-barrel domain"/>
    <property type="match status" value="1"/>
</dbReference>
<dbReference type="InterPro" id="IPR036942">
    <property type="entry name" value="Beta-barrel_TonB_sf"/>
</dbReference>
<organism evidence="17 18">
    <name type="scientific">Elizabethkingia anophelis</name>
    <dbReference type="NCBI Taxonomy" id="1117645"/>
    <lineage>
        <taxon>Bacteria</taxon>
        <taxon>Pseudomonadati</taxon>
        <taxon>Bacteroidota</taxon>
        <taxon>Flavobacteriia</taxon>
        <taxon>Flavobacteriales</taxon>
        <taxon>Weeksellaceae</taxon>
        <taxon>Elizabethkingia</taxon>
    </lineage>
</organism>
<keyword evidence="5 12" id="KW-0812">Transmembrane</keyword>
<evidence type="ECO:0000256" key="14">
    <source>
        <dbReference type="SAM" id="SignalP"/>
    </source>
</evidence>
<feature type="domain" description="TonB-dependent receptor plug" evidence="16">
    <location>
        <begin position="54"/>
        <end position="147"/>
    </location>
</feature>